<keyword evidence="3" id="KW-1185">Reference proteome</keyword>
<evidence type="ECO:0000313" key="4">
    <source>
        <dbReference type="WBParaSite" id="BPAG_0000010801-mRNA-1"/>
    </source>
</evidence>
<gene>
    <name evidence="2" type="ORF">BPAG_LOCUS109</name>
</gene>
<dbReference type="WBParaSite" id="BPAG_0000010801-mRNA-1">
    <property type="protein sequence ID" value="BPAG_0000010801-mRNA-1"/>
    <property type="gene ID" value="BPAG_0000010801"/>
</dbReference>
<feature type="region of interest" description="Disordered" evidence="1">
    <location>
        <begin position="1"/>
        <end position="39"/>
    </location>
</feature>
<dbReference type="EMBL" id="UZAD01000004">
    <property type="protein sequence ID" value="VDN81295.1"/>
    <property type="molecule type" value="Genomic_DNA"/>
</dbReference>
<evidence type="ECO:0000313" key="2">
    <source>
        <dbReference type="EMBL" id="VDN81295.1"/>
    </source>
</evidence>
<reference evidence="4" key="1">
    <citation type="submission" date="2017-02" db="UniProtKB">
        <authorList>
            <consortium name="WormBaseParasite"/>
        </authorList>
    </citation>
    <scope>IDENTIFICATION</scope>
</reference>
<proteinExistence type="predicted"/>
<accession>A0A0N4SWT7</accession>
<dbReference type="Proteomes" id="UP000278627">
    <property type="component" value="Unassembled WGS sequence"/>
</dbReference>
<protein>
    <submittedName>
        <fullName evidence="2 4">Uncharacterized protein</fullName>
    </submittedName>
</protein>
<feature type="compositionally biased region" description="Pro residues" evidence="1">
    <location>
        <begin position="21"/>
        <end position="34"/>
    </location>
</feature>
<reference evidence="2 3" key="2">
    <citation type="submission" date="2018-11" db="EMBL/GenBank/DDBJ databases">
        <authorList>
            <consortium name="Pathogen Informatics"/>
        </authorList>
    </citation>
    <scope>NUCLEOTIDE SEQUENCE [LARGE SCALE GENOMIC DNA]</scope>
</reference>
<dbReference type="AlphaFoldDB" id="A0A0N4SWT7"/>
<name>A0A0N4SWT7_BRUPA</name>
<evidence type="ECO:0000256" key="1">
    <source>
        <dbReference type="SAM" id="MobiDB-lite"/>
    </source>
</evidence>
<evidence type="ECO:0000313" key="3">
    <source>
        <dbReference type="Proteomes" id="UP000278627"/>
    </source>
</evidence>
<sequence>MMRKGGTGLTDGWIDRTELLLPPPPPPPPPPQSPPTITTITTTTTTNITTITRAQLRSKFTFDACSREVTLVTWSV</sequence>
<organism evidence="4">
    <name type="scientific">Brugia pahangi</name>
    <name type="common">Filarial nematode worm</name>
    <dbReference type="NCBI Taxonomy" id="6280"/>
    <lineage>
        <taxon>Eukaryota</taxon>
        <taxon>Metazoa</taxon>
        <taxon>Ecdysozoa</taxon>
        <taxon>Nematoda</taxon>
        <taxon>Chromadorea</taxon>
        <taxon>Rhabditida</taxon>
        <taxon>Spirurina</taxon>
        <taxon>Spiruromorpha</taxon>
        <taxon>Filarioidea</taxon>
        <taxon>Onchocercidae</taxon>
        <taxon>Brugia</taxon>
    </lineage>
</organism>